<keyword evidence="9" id="KW-0333">Golgi apparatus</keyword>
<dbReference type="InterPro" id="IPR001683">
    <property type="entry name" value="PX_dom"/>
</dbReference>
<dbReference type="GO" id="GO:0005794">
    <property type="term" value="C:Golgi apparatus"/>
    <property type="evidence" value="ECO:0007669"/>
    <property type="project" value="UniProtKB-SubCell"/>
</dbReference>
<feature type="compositionally biased region" description="Basic and acidic residues" evidence="12">
    <location>
        <begin position="54"/>
        <end position="74"/>
    </location>
</feature>
<dbReference type="Gene3D" id="1.20.1270.60">
    <property type="entry name" value="Arfaptin homology (AH) domain/BAR domain"/>
    <property type="match status" value="1"/>
</dbReference>
<keyword evidence="6" id="KW-0963">Cytoplasm</keyword>
<dbReference type="PANTHER" id="PTHR10555">
    <property type="entry name" value="SORTING NEXIN"/>
    <property type="match status" value="1"/>
</dbReference>
<dbReference type="Pfam" id="PF00787">
    <property type="entry name" value="PX"/>
    <property type="match status" value="1"/>
</dbReference>
<evidence type="ECO:0000313" key="15">
    <source>
        <dbReference type="Proteomes" id="UP000095038"/>
    </source>
</evidence>
<keyword evidence="8" id="KW-0653">Protein transport</keyword>
<evidence type="ECO:0000256" key="11">
    <source>
        <dbReference type="SAM" id="Coils"/>
    </source>
</evidence>
<feature type="compositionally biased region" description="Low complexity" evidence="12">
    <location>
        <begin position="106"/>
        <end position="129"/>
    </location>
</feature>
<dbReference type="SMART" id="SM00312">
    <property type="entry name" value="PX"/>
    <property type="match status" value="1"/>
</dbReference>
<dbReference type="GO" id="GO:0030904">
    <property type="term" value="C:retromer complex"/>
    <property type="evidence" value="ECO:0007669"/>
    <property type="project" value="UniProtKB-ARBA"/>
</dbReference>
<dbReference type="CDD" id="cd07627">
    <property type="entry name" value="BAR_Vps5p"/>
    <property type="match status" value="1"/>
</dbReference>
<dbReference type="PANTHER" id="PTHR10555:SF170">
    <property type="entry name" value="FI18122P1"/>
    <property type="match status" value="1"/>
</dbReference>
<name>A0A1D2VCT4_9ASCO</name>
<dbReference type="GO" id="GO:0045053">
    <property type="term" value="P:protein retention in Golgi apparatus"/>
    <property type="evidence" value="ECO:0007669"/>
    <property type="project" value="TreeGrafter"/>
</dbReference>
<dbReference type="PROSITE" id="PS50195">
    <property type="entry name" value="PX"/>
    <property type="match status" value="1"/>
</dbReference>
<proteinExistence type="inferred from homology"/>
<keyword evidence="7" id="KW-0597">Phosphoprotein</keyword>
<evidence type="ECO:0000256" key="2">
    <source>
        <dbReference type="ARBA" id="ARBA00004496"/>
    </source>
</evidence>
<keyword evidence="5" id="KW-0813">Transport</keyword>
<feature type="region of interest" description="Disordered" evidence="12">
    <location>
        <begin position="1"/>
        <end position="81"/>
    </location>
</feature>
<dbReference type="STRING" id="1344418.A0A1D2VCT4"/>
<feature type="region of interest" description="Disordered" evidence="12">
    <location>
        <begin position="102"/>
        <end position="131"/>
    </location>
</feature>
<sequence>MEDLTSSHWESTNIFDDDSFASPYDHPVDPTDNPFSQMDTKKQIDTQSTVDSQKSPHDSIIHSDKPLSDHDHRGNLYVSNDNLNDTTSLGKRLSETHLSEVPLLDSSTVSNDNINNNSSHFNENENNNQENDKKDLFFSLTDDIRNNDTLIPNNPQFQPSRINKNDALFNDSNEQVIDGNVIDKLDNNELVNQSKSTNTPIKMYKAKRPRRHRRQSISNLDGLVESNNNENHANSYIDSGDDNNNDNNININSNSNSIKRRDSDPLSARLANTEPPKVTHSIIKHQSPAQLLIKSIDAPLFDISSRTSDILGYSHDVPDSLASITTINSKIGAYFKNLDINSANPSLSDESDDLNNLNLDKNKKPEIPLNKYDILVGDPVKVGDLTNAHIVYSVKTKTDSKNFIDNLNKNKNKNFQNNETIVSRRYRDFRWVYHQLQSNHPGMIIPPPPSKQAMGRFNENFVENRRSSLEKMLIKISLNSILQNDEDFIMFLQSEKFSQDSKERERATGSGASSATDDVSYSIDSNSSSSNSNNTNGNSSSKSSGFMGAFGLGGALEKAFSNQPKIVEPDEYFKDIKIYIETLDNNLKCFYKVLENVIQQKKELTSVTEEFSITLSILSDLEINKKTSELILEFSKIELRIKELLERNCLQDMLTLGSVLDEYVRLIGSIKQAFQQRVKILQLVGNVESEVNKKQLTLDKFYKSHRNQIDKINNLKNELSIVENKKASLKIKFEDISSTIKKEMERFEVEKIEDFRNSVEMYLESLVENQKQCIEMWETFYERYNLGKDESEQNNIRVSESK</sequence>
<dbReference type="SUPFAM" id="SSF64268">
    <property type="entry name" value="PX domain"/>
    <property type="match status" value="1"/>
</dbReference>
<evidence type="ECO:0000256" key="5">
    <source>
        <dbReference type="ARBA" id="ARBA00022448"/>
    </source>
</evidence>
<keyword evidence="15" id="KW-1185">Reference proteome</keyword>
<dbReference type="InterPro" id="IPR035803">
    <property type="entry name" value="BAR_Vps5"/>
</dbReference>
<dbReference type="Gene3D" id="3.30.1520.10">
    <property type="entry name" value="Phox-like domain"/>
    <property type="match status" value="1"/>
</dbReference>
<evidence type="ECO:0000256" key="3">
    <source>
        <dbReference type="ARBA" id="ARBA00004555"/>
    </source>
</evidence>
<dbReference type="GO" id="GO:0005768">
    <property type="term" value="C:endosome"/>
    <property type="evidence" value="ECO:0007669"/>
    <property type="project" value="TreeGrafter"/>
</dbReference>
<dbReference type="InterPro" id="IPR036871">
    <property type="entry name" value="PX_dom_sf"/>
</dbReference>
<dbReference type="GO" id="GO:0042147">
    <property type="term" value="P:retrograde transport, endosome to Golgi"/>
    <property type="evidence" value="ECO:0007669"/>
    <property type="project" value="TreeGrafter"/>
</dbReference>
<evidence type="ECO:0000256" key="10">
    <source>
        <dbReference type="ARBA" id="ARBA00023136"/>
    </source>
</evidence>
<feature type="region of interest" description="Disordered" evidence="12">
    <location>
        <begin position="500"/>
        <end position="540"/>
    </location>
</feature>
<evidence type="ECO:0000256" key="4">
    <source>
        <dbReference type="ARBA" id="ARBA00010883"/>
    </source>
</evidence>
<comment type="subcellular location">
    <subcellularLocation>
        <location evidence="2">Cytoplasm</location>
    </subcellularLocation>
    <subcellularLocation>
        <location evidence="3">Golgi apparatus</location>
    </subcellularLocation>
    <subcellularLocation>
        <location evidence="1">Membrane</location>
        <topology evidence="1">Peripheral membrane protein</topology>
        <orientation evidence="1">Cytoplasmic side</orientation>
    </subcellularLocation>
</comment>
<dbReference type="RefSeq" id="XP_020045594.1">
    <property type="nucleotide sequence ID" value="XM_020193823.1"/>
</dbReference>
<dbReference type="OrthoDB" id="271164at2759"/>
<organism evidence="14 15">
    <name type="scientific">Ascoidea rubescens DSM 1968</name>
    <dbReference type="NCBI Taxonomy" id="1344418"/>
    <lineage>
        <taxon>Eukaryota</taxon>
        <taxon>Fungi</taxon>
        <taxon>Dikarya</taxon>
        <taxon>Ascomycota</taxon>
        <taxon>Saccharomycotina</taxon>
        <taxon>Saccharomycetes</taxon>
        <taxon>Ascoideaceae</taxon>
        <taxon>Ascoidea</taxon>
    </lineage>
</organism>
<comment type="similarity">
    <text evidence="4">Belongs to the sorting nexin family.</text>
</comment>
<dbReference type="AlphaFoldDB" id="A0A1D2VCT4"/>
<feature type="compositionally biased region" description="Low complexity" evidence="12">
    <location>
        <begin position="245"/>
        <end position="257"/>
    </location>
</feature>
<dbReference type="GO" id="GO:0032266">
    <property type="term" value="F:phosphatidylinositol-3-phosphate binding"/>
    <property type="evidence" value="ECO:0007669"/>
    <property type="project" value="UniProtKB-ARBA"/>
</dbReference>
<dbReference type="Proteomes" id="UP000095038">
    <property type="component" value="Unassembled WGS sequence"/>
</dbReference>
<keyword evidence="10" id="KW-0472">Membrane</keyword>
<evidence type="ECO:0000256" key="12">
    <source>
        <dbReference type="SAM" id="MobiDB-lite"/>
    </source>
</evidence>
<gene>
    <name evidence="14" type="ORF">ASCRUDRAFT_77350</name>
</gene>
<evidence type="ECO:0000313" key="14">
    <source>
        <dbReference type="EMBL" id="ODV59287.1"/>
    </source>
</evidence>
<feature type="coiled-coil region" evidence="11">
    <location>
        <begin position="705"/>
        <end position="732"/>
    </location>
</feature>
<dbReference type="InterPro" id="IPR027267">
    <property type="entry name" value="AH/BAR_dom_sf"/>
</dbReference>
<protein>
    <submittedName>
        <fullName evidence="14">Vps5-domain-containing protein</fullName>
    </submittedName>
</protein>
<evidence type="ECO:0000256" key="7">
    <source>
        <dbReference type="ARBA" id="ARBA00022553"/>
    </source>
</evidence>
<feature type="compositionally biased region" description="Low complexity" evidence="12">
    <location>
        <begin position="520"/>
        <end position="540"/>
    </location>
</feature>
<evidence type="ECO:0000256" key="1">
    <source>
        <dbReference type="ARBA" id="ARBA00004287"/>
    </source>
</evidence>
<dbReference type="Pfam" id="PF09325">
    <property type="entry name" value="Vps5"/>
    <property type="match status" value="1"/>
</dbReference>
<evidence type="ECO:0000256" key="8">
    <source>
        <dbReference type="ARBA" id="ARBA00022927"/>
    </source>
</evidence>
<keyword evidence="11" id="KW-0175">Coiled coil</keyword>
<evidence type="ECO:0000259" key="13">
    <source>
        <dbReference type="PROSITE" id="PS50195"/>
    </source>
</evidence>
<accession>A0A1D2VCT4</accession>
<dbReference type="GO" id="GO:0015031">
    <property type="term" value="P:protein transport"/>
    <property type="evidence" value="ECO:0007669"/>
    <property type="project" value="UniProtKB-KW"/>
</dbReference>
<dbReference type="GeneID" id="30967459"/>
<evidence type="ECO:0000256" key="9">
    <source>
        <dbReference type="ARBA" id="ARBA00023034"/>
    </source>
</evidence>
<feature type="region of interest" description="Disordered" evidence="12">
    <location>
        <begin position="204"/>
        <end position="263"/>
    </location>
</feature>
<dbReference type="InterPro" id="IPR015404">
    <property type="entry name" value="Vps5_C"/>
</dbReference>
<dbReference type="InParanoid" id="A0A1D2VCT4"/>
<reference evidence="15" key="1">
    <citation type="submission" date="2016-05" db="EMBL/GenBank/DDBJ databases">
        <title>Comparative genomics of biotechnologically important yeasts.</title>
        <authorList>
            <consortium name="DOE Joint Genome Institute"/>
            <person name="Riley R."/>
            <person name="Haridas S."/>
            <person name="Wolfe K.H."/>
            <person name="Lopes M.R."/>
            <person name="Hittinger C.T."/>
            <person name="Goker M."/>
            <person name="Salamov A."/>
            <person name="Wisecaver J."/>
            <person name="Long T.M."/>
            <person name="Aerts A.L."/>
            <person name="Barry K."/>
            <person name="Choi C."/>
            <person name="Clum A."/>
            <person name="Coughlan A.Y."/>
            <person name="Deshpande S."/>
            <person name="Douglass A.P."/>
            <person name="Hanson S.J."/>
            <person name="Klenk H.-P."/>
            <person name="Labutti K."/>
            <person name="Lapidus A."/>
            <person name="Lindquist E."/>
            <person name="Lipzen A."/>
            <person name="Meier-Kolthoff J.P."/>
            <person name="Ohm R.A."/>
            <person name="Otillar R.P."/>
            <person name="Pangilinan J."/>
            <person name="Peng Y."/>
            <person name="Rokas A."/>
            <person name="Rosa C.A."/>
            <person name="Scheuner C."/>
            <person name="Sibirny A.A."/>
            <person name="Slot J.C."/>
            <person name="Stielow J.B."/>
            <person name="Sun H."/>
            <person name="Kurtzman C.P."/>
            <person name="Blackwell M."/>
            <person name="Grigoriev I.V."/>
            <person name="Jeffries T.W."/>
        </authorList>
    </citation>
    <scope>NUCLEOTIDE SEQUENCE [LARGE SCALE GENOMIC DNA]</scope>
    <source>
        <strain evidence="15">DSM 1968</strain>
    </source>
</reference>
<feature type="compositionally biased region" description="Polar residues" evidence="12">
    <location>
        <begin position="1"/>
        <end position="14"/>
    </location>
</feature>
<dbReference type="EMBL" id="KV454487">
    <property type="protein sequence ID" value="ODV59287.1"/>
    <property type="molecule type" value="Genomic_DNA"/>
</dbReference>
<feature type="compositionally biased region" description="Polar residues" evidence="12">
    <location>
        <begin position="510"/>
        <end position="519"/>
    </location>
</feature>
<dbReference type="FunCoup" id="A0A1D2VCT4">
    <property type="interactions" value="781"/>
</dbReference>
<feature type="compositionally biased region" description="Basic residues" evidence="12">
    <location>
        <begin position="204"/>
        <end position="215"/>
    </location>
</feature>
<evidence type="ECO:0000256" key="6">
    <source>
        <dbReference type="ARBA" id="ARBA00022490"/>
    </source>
</evidence>
<dbReference type="GO" id="GO:0005829">
    <property type="term" value="C:cytosol"/>
    <property type="evidence" value="ECO:0007669"/>
    <property type="project" value="GOC"/>
</dbReference>
<dbReference type="FunFam" id="1.20.1270.60:FF:000022">
    <property type="entry name" value="Sorting nexin 3 protein"/>
    <property type="match status" value="1"/>
</dbReference>
<feature type="domain" description="PX" evidence="13">
    <location>
        <begin position="370"/>
        <end position="498"/>
    </location>
</feature>